<protein>
    <submittedName>
        <fullName evidence="1">Uncharacterized protein</fullName>
    </submittedName>
</protein>
<gene>
    <name evidence="1" type="ORF">H924_09505</name>
</gene>
<dbReference type="HOGENOM" id="CLU_131983_0_0_11"/>
<accession>M1UME1</accession>
<keyword evidence="2" id="KW-1185">Reference proteome</keyword>
<dbReference type="eggNOG" id="ENOG5031IYQ">
    <property type="taxonomic scope" value="Bacteria"/>
</dbReference>
<evidence type="ECO:0000313" key="1">
    <source>
        <dbReference type="EMBL" id="AGG67339.1"/>
    </source>
</evidence>
<dbReference type="KEGG" id="ccn:H924_09505"/>
<organism evidence="1 2">
    <name type="scientific">Corynebacterium callunae DSM 20147</name>
    <dbReference type="NCBI Taxonomy" id="1121353"/>
    <lineage>
        <taxon>Bacteria</taxon>
        <taxon>Bacillati</taxon>
        <taxon>Actinomycetota</taxon>
        <taxon>Actinomycetes</taxon>
        <taxon>Mycobacteriales</taxon>
        <taxon>Corynebacteriaceae</taxon>
        <taxon>Corynebacterium</taxon>
    </lineage>
</organism>
<dbReference type="EMBL" id="CP004354">
    <property type="protein sequence ID" value="AGG67339.1"/>
    <property type="molecule type" value="Genomic_DNA"/>
</dbReference>
<name>M1UME1_9CORY</name>
<evidence type="ECO:0000313" key="2">
    <source>
        <dbReference type="Proteomes" id="UP000011760"/>
    </source>
</evidence>
<dbReference type="Proteomes" id="UP000011760">
    <property type="component" value="Chromosome"/>
</dbReference>
<dbReference type="STRING" id="1121353.H924_09505"/>
<dbReference type="RefSeq" id="WP_015651770.1">
    <property type="nucleotide sequence ID" value="NC_020506.1"/>
</dbReference>
<sequence length="142" mass="16119">MTNNALTVPTRTRHQADLFKADFWEDMGLPQLKTSVADSFEDVARPAHTAVLEISAMPSALRQTIESAMVVCIPSPSELCGSNKDPLTAHWFTAWRRDPFELGLIECREVITGTHQELNKFREVLENLADEHRFEVQLRIVD</sequence>
<reference evidence="1 2" key="1">
    <citation type="submission" date="2013-02" db="EMBL/GenBank/DDBJ databases">
        <title>The complete genome sequence of Corynebacterium callunae DSM 20147.</title>
        <authorList>
            <person name="Ruckert C."/>
            <person name="Albersmeier A."/>
            <person name="Kalinowski J."/>
        </authorList>
    </citation>
    <scope>NUCLEOTIDE SEQUENCE [LARGE SCALE GENOMIC DNA]</scope>
    <source>
        <strain evidence="1 2">DSM 20147</strain>
    </source>
</reference>
<dbReference type="PATRIC" id="fig|1121353.3.peg.1942"/>
<proteinExistence type="predicted"/>
<dbReference type="OrthoDB" id="4414464at2"/>
<dbReference type="AlphaFoldDB" id="M1UME1"/>